<evidence type="ECO:0000313" key="1">
    <source>
        <dbReference type="EMBL" id="EQA72120.1"/>
    </source>
</evidence>
<sequence length="38" mass="4757">MNQFKICNFVLDSFQFHFYFLKNRKLHSDLVFAIEHFM</sequence>
<accession>T0FRF8</accession>
<protein>
    <submittedName>
        <fullName evidence="1">Uncharacterized protein</fullName>
    </submittedName>
</protein>
<proteinExistence type="predicted"/>
<comment type="caution">
    <text evidence="1">The sequence shown here is derived from an EMBL/GenBank/DDBJ whole genome shotgun (WGS) entry which is preliminary data.</text>
</comment>
<name>T0FRF8_9LEPT</name>
<reference evidence="1 2" key="1">
    <citation type="submission" date="2013-05" db="EMBL/GenBank/DDBJ databases">
        <authorList>
            <person name="Harkins D.M."/>
            <person name="Durkin A.S."/>
            <person name="Brinkac L.M."/>
            <person name="Haft D.H."/>
            <person name="Selengut J.D."/>
            <person name="Sanka R."/>
            <person name="DePew J."/>
            <person name="Purushe J."/>
            <person name="Hartskeerl R.A."/>
            <person name="Ahmed A."/>
            <person name="van der Linden H."/>
            <person name="Goris M.G.A."/>
            <person name="Vinetz J.M."/>
            <person name="Sutton G.G."/>
            <person name="Nierman W.C."/>
            <person name="Fouts D.E."/>
        </authorList>
    </citation>
    <scope>NUCLEOTIDE SEQUENCE [LARGE SCALE GENOMIC DNA]</scope>
    <source>
        <strain evidence="1 2">CZ214</strain>
    </source>
</reference>
<evidence type="ECO:0000313" key="2">
    <source>
        <dbReference type="Proteomes" id="UP000015442"/>
    </source>
</evidence>
<gene>
    <name evidence="1" type="ORF">LEP1GSC059_4439</name>
</gene>
<dbReference type="AlphaFoldDB" id="T0FRF8"/>
<dbReference type="Proteomes" id="UP000015442">
    <property type="component" value="Unassembled WGS sequence"/>
</dbReference>
<organism evidence="1 2">
    <name type="scientific">Leptospira noguchii serovar Panama str. CZ214</name>
    <dbReference type="NCBI Taxonomy" id="1001595"/>
    <lineage>
        <taxon>Bacteria</taxon>
        <taxon>Pseudomonadati</taxon>
        <taxon>Spirochaetota</taxon>
        <taxon>Spirochaetia</taxon>
        <taxon>Leptospirales</taxon>
        <taxon>Leptospiraceae</taxon>
        <taxon>Leptospira</taxon>
    </lineage>
</organism>
<dbReference type="EMBL" id="AKWY02000019">
    <property type="protein sequence ID" value="EQA72120.1"/>
    <property type="molecule type" value="Genomic_DNA"/>
</dbReference>